<evidence type="ECO:0000313" key="5">
    <source>
        <dbReference type="Proteomes" id="UP000001631"/>
    </source>
</evidence>
<dbReference type="RefSeq" id="XP_045286231.1">
    <property type="nucleotide sequence ID" value="XM_045433063.1"/>
</dbReference>
<dbReference type="InParanoid" id="C0NS84"/>
<evidence type="ECO:0000259" key="3">
    <source>
        <dbReference type="Pfam" id="PF13472"/>
    </source>
</evidence>
<feature type="signal peptide" evidence="2">
    <location>
        <begin position="1"/>
        <end position="21"/>
    </location>
</feature>
<dbReference type="STRING" id="447093.C0NS84"/>
<dbReference type="Proteomes" id="UP000001631">
    <property type="component" value="Unassembled WGS sequence"/>
</dbReference>
<feature type="compositionally biased region" description="Basic and acidic residues" evidence="1">
    <location>
        <begin position="268"/>
        <end position="277"/>
    </location>
</feature>
<organism evidence="4 5">
    <name type="scientific">Ajellomyces capsulatus (strain G186AR / H82 / ATCC MYA-2454 / RMSCC 2432)</name>
    <name type="common">Darling's disease fungus</name>
    <name type="synonym">Histoplasma capsulatum</name>
    <dbReference type="NCBI Taxonomy" id="447093"/>
    <lineage>
        <taxon>Eukaryota</taxon>
        <taxon>Fungi</taxon>
        <taxon>Dikarya</taxon>
        <taxon>Ascomycota</taxon>
        <taxon>Pezizomycotina</taxon>
        <taxon>Eurotiomycetes</taxon>
        <taxon>Eurotiomycetidae</taxon>
        <taxon>Onygenales</taxon>
        <taxon>Ajellomycetaceae</taxon>
        <taxon>Histoplasma</taxon>
    </lineage>
</organism>
<dbReference type="Gene3D" id="3.40.50.1110">
    <property type="entry name" value="SGNH hydrolase"/>
    <property type="match status" value="1"/>
</dbReference>
<evidence type="ECO:0000313" key="4">
    <source>
        <dbReference type="EMBL" id="EEH05750.1"/>
    </source>
</evidence>
<dbReference type="GO" id="GO:0006629">
    <property type="term" value="P:lipid metabolic process"/>
    <property type="evidence" value="ECO:0007669"/>
    <property type="project" value="TreeGrafter"/>
</dbReference>
<dbReference type="AlphaFoldDB" id="C0NS84"/>
<dbReference type="InterPro" id="IPR013830">
    <property type="entry name" value="SGNH_hydro"/>
</dbReference>
<dbReference type="InterPro" id="IPR036514">
    <property type="entry name" value="SGNH_hydro_sf"/>
</dbReference>
<name>C0NS84_AJECG</name>
<dbReference type="Pfam" id="PF13472">
    <property type="entry name" value="Lipase_GDSL_2"/>
    <property type="match status" value="1"/>
</dbReference>
<evidence type="ECO:0000256" key="2">
    <source>
        <dbReference type="SAM" id="SignalP"/>
    </source>
</evidence>
<protein>
    <recommendedName>
        <fullName evidence="3">SGNH hydrolase-type esterase domain-containing protein</fullName>
    </recommendedName>
</protein>
<gene>
    <name evidence="4" type="ORF">HCBG_06014</name>
</gene>
<feature type="chain" id="PRO_5002899780" description="SGNH hydrolase-type esterase domain-containing protein" evidence="2">
    <location>
        <begin position="22"/>
        <end position="684"/>
    </location>
</feature>
<keyword evidence="2" id="KW-0732">Signal</keyword>
<dbReference type="CDD" id="cd01823">
    <property type="entry name" value="SEST_like"/>
    <property type="match status" value="1"/>
</dbReference>
<accession>C0NS84</accession>
<feature type="region of interest" description="Disordered" evidence="1">
    <location>
        <begin position="268"/>
        <end position="351"/>
    </location>
</feature>
<dbReference type="EMBL" id="GG663370">
    <property type="protein sequence ID" value="EEH05750.1"/>
    <property type="molecule type" value="Genomic_DNA"/>
</dbReference>
<dbReference type="SUPFAM" id="SSF52266">
    <property type="entry name" value="SGNH hydrolase"/>
    <property type="match status" value="1"/>
</dbReference>
<reference evidence="4" key="1">
    <citation type="submission" date="2009-02" db="EMBL/GenBank/DDBJ databases">
        <title>The Genome Sequence of Ajellomyces capsulatus strain G186AR.</title>
        <authorList>
            <consortium name="The Broad Institute Genome Sequencing Platform"/>
            <person name="Champion M."/>
            <person name="Cuomo C."/>
            <person name="Ma L.-J."/>
            <person name="Henn M.R."/>
            <person name="Sil A."/>
            <person name="Goldman B."/>
            <person name="Young S.K."/>
            <person name="Kodira C.D."/>
            <person name="Zeng Q."/>
            <person name="Koehrsen M."/>
            <person name="Alvarado L."/>
            <person name="Berlin A."/>
            <person name="Borenstein D."/>
            <person name="Chen Z."/>
            <person name="Engels R."/>
            <person name="Freedman E."/>
            <person name="Gellesch M."/>
            <person name="Goldberg J."/>
            <person name="Griggs A."/>
            <person name="Gujja S."/>
            <person name="Heiman D."/>
            <person name="Hepburn T."/>
            <person name="Howarth C."/>
            <person name="Jen D."/>
            <person name="Larson L."/>
            <person name="Lewis B."/>
            <person name="Mehta T."/>
            <person name="Park D."/>
            <person name="Pearson M."/>
            <person name="Roberts A."/>
            <person name="Saif S."/>
            <person name="Shea T."/>
            <person name="Shenoy N."/>
            <person name="Sisk P."/>
            <person name="Stolte C."/>
            <person name="Sykes S."/>
            <person name="Walk T."/>
            <person name="White J."/>
            <person name="Yandava C."/>
            <person name="Klein B."/>
            <person name="McEwen J.G."/>
            <person name="Puccia R."/>
            <person name="Goldman G.H."/>
            <person name="Felipe M.S."/>
            <person name="Nino-Vega G."/>
            <person name="San-Blas G."/>
            <person name="Taylor J."/>
            <person name="Mendoza L."/>
            <person name="Galagan J."/>
            <person name="Nusbaum C."/>
            <person name="Birren B."/>
        </authorList>
    </citation>
    <scope>NUCLEOTIDE SEQUENCE</scope>
    <source>
        <strain evidence="4">G186AR</strain>
    </source>
</reference>
<dbReference type="PANTHER" id="PTHR37981:SF1">
    <property type="entry name" value="SGNH HYDROLASE-TYPE ESTERASE DOMAIN-CONTAINING PROTEIN"/>
    <property type="match status" value="1"/>
</dbReference>
<dbReference type="VEuPathDB" id="FungiDB:I7I50_06303"/>
<proteinExistence type="predicted"/>
<feature type="domain" description="SGNH hydrolase-type esterase" evidence="3">
    <location>
        <begin position="44"/>
        <end position="258"/>
    </location>
</feature>
<feature type="compositionally biased region" description="Low complexity" evidence="1">
    <location>
        <begin position="316"/>
        <end position="338"/>
    </location>
</feature>
<sequence>MKTLFPSLSTFLVLCAEWASADHPGIPDALVEAAPFSQFKNVSILGDSYAAGIGAGKLLGSKEDKKCSRYDGAYGPVLLSLSKDNKPESQFIACSGDTSDGIKKQAESLDDKSHDLVTLSAGGNDALLATILKKCILLPSTIKSCDNALAESEKIINNKLQGNIEGLLKVVNKKMKDDGIVLYTLYATFFNSETDKCDKESWNYLGPVTPGGVGSLKLTKDLRRTFNRLVTKANDKISKAIENANKDKRVKVVPVAWDKYVVESKGRFCEEDPDSKNKAFFQPKNPLPIKAVEDDAESPNPAEKTAASPNPAEKTAASPNPAEKAAASPNPAESPDPAKTSDPAKTPNHAEKDMEVIQKRVPDGIGKVFHPNELGQGIIATHAILALYQALEPPKVCKMKEPKPTCNMDWASELPFNVFDKTYANFCKRVEAMDHLPLELKVNSDGSNASPAIVVQDPSNYPWWPLFGFQKRTPPPNPAAFDDAHIIFEWLPRPRPCKMSCKNALSTITASPCGHTGSQMNTMAVYGEIDVGCGVYRYKLDGPKDVVPPPPEKEPDPVKPELSKIHCYKTNEFGKHDDVNPLWQRMLISPACKPAKGKTMREGDDPIVYDTTGKGGPYYYEIKWKHKCKSTVKELDPYHPVPGDKSVVCEKLFYRAYKECDNGGTGGSFDVGCLRYDFAAMPKK</sequence>
<keyword evidence="5" id="KW-1185">Reference proteome</keyword>
<dbReference type="PANTHER" id="PTHR37981">
    <property type="entry name" value="LIPASE 2"/>
    <property type="match status" value="1"/>
</dbReference>
<dbReference type="GO" id="GO:0016788">
    <property type="term" value="F:hydrolase activity, acting on ester bonds"/>
    <property type="evidence" value="ECO:0007669"/>
    <property type="project" value="InterPro"/>
</dbReference>
<dbReference type="GeneID" id="69039030"/>
<dbReference type="HOGENOM" id="CLU_413289_0_0_1"/>
<dbReference type="InterPro" id="IPR037460">
    <property type="entry name" value="SEST-like"/>
</dbReference>
<evidence type="ECO:0000256" key="1">
    <source>
        <dbReference type="SAM" id="MobiDB-lite"/>
    </source>
</evidence>